<dbReference type="EMBL" id="JAIQCJ010002042">
    <property type="protein sequence ID" value="KAJ8784723.1"/>
    <property type="molecule type" value="Genomic_DNA"/>
</dbReference>
<feature type="compositionally biased region" description="Pro residues" evidence="1">
    <location>
        <begin position="36"/>
        <end position="45"/>
    </location>
</feature>
<proteinExistence type="predicted"/>
<keyword evidence="3" id="KW-1185">Reference proteome</keyword>
<gene>
    <name evidence="2" type="ORF">J1605_008074</name>
</gene>
<evidence type="ECO:0000313" key="2">
    <source>
        <dbReference type="EMBL" id="KAJ8784723.1"/>
    </source>
</evidence>
<organism evidence="2 3">
    <name type="scientific">Eschrichtius robustus</name>
    <name type="common">California gray whale</name>
    <name type="synonym">Eschrichtius gibbosus</name>
    <dbReference type="NCBI Taxonomy" id="9764"/>
    <lineage>
        <taxon>Eukaryota</taxon>
        <taxon>Metazoa</taxon>
        <taxon>Chordata</taxon>
        <taxon>Craniata</taxon>
        <taxon>Vertebrata</taxon>
        <taxon>Euteleostomi</taxon>
        <taxon>Mammalia</taxon>
        <taxon>Eutheria</taxon>
        <taxon>Laurasiatheria</taxon>
        <taxon>Artiodactyla</taxon>
        <taxon>Whippomorpha</taxon>
        <taxon>Cetacea</taxon>
        <taxon>Mysticeti</taxon>
        <taxon>Eschrichtiidae</taxon>
        <taxon>Eschrichtius</taxon>
    </lineage>
</organism>
<name>A0AB34GZS1_ESCRO</name>
<comment type="caution">
    <text evidence="2">The sequence shown here is derived from an EMBL/GenBank/DDBJ whole genome shotgun (WGS) entry which is preliminary data.</text>
</comment>
<dbReference type="Proteomes" id="UP001159641">
    <property type="component" value="Unassembled WGS sequence"/>
</dbReference>
<sequence length="165" mass="18021">MTTGLQLCWEKRCPQRLRVSFTNAALRGHVAAAAKMPPPGRPAPSPGDQALHSPKAPSDPAEEARAPRGPGRARGRQLPTNRYARLAAPSVNVTRRRGWSPAGPRVQVASTPGEAKQSLQKLLARASLVVQWLRIHLPMQGTRVRALVREDPTCRAATKPVRHNY</sequence>
<dbReference type="AlphaFoldDB" id="A0AB34GZS1"/>
<feature type="region of interest" description="Disordered" evidence="1">
    <location>
        <begin position="34"/>
        <end position="84"/>
    </location>
</feature>
<reference evidence="2 3" key="1">
    <citation type="submission" date="2022-11" db="EMBL/GenBank/DDBJ databases">
        <title>Whole genome sequence of Eschrichtius robustus ER-17-0199.</title>
        <authorList>
            <person name="Bruniche-Olsen A."/>
            <person name="Black A.N."/>
            <person name="Fields C.J."/>
            <person name="Walden K."/>
            <person name="Dewoody J.A."/>
        </authorList>
    </citation>
    <scope>NUCLEOTIDE SEQUENCE [LARGE SCALE GENOMIC DNA]</scope>
    <source>
        <strain evidence="2">ER-17-0199</strain>
        <tissue evidence="2">Blubber</tissue>
    </source>
</reference>
<accession>A0AB34GZS1</accession>
<evidence type="ECO:0000256" key="1">
    <source>
        <dbReference type="SAM" id="MobiDB-lite"/>
    </source>
</evidence>
<evidence type="ECO:0000313" key="3">
    <source>
        <dbReference type="Proteomes" id="UP001159641"/>
    </source>
</evidence>
<protein>
    <submittedName>
        <fullName evidence="2">Uncharacterized protein</fullName>
    </submittedName>
</protein>